<proteinExistence type="predicted"/>
<dbReference type="GO" id="GO:0009055">
    <property type="term" value="F:electron transfer activity"/>
    <property type="evidence" value="ECO:0007669"/>
    <property type="project" value="InterPro"/>
</dbReference>
<feature type="binding site" description="axial binding residue" evidence="7">
    <location>
        <position position="61"/>
    </location>
    <ligand>
        <name>heme c</name>
        <dbReference type="ChEBI" id="CHEBI:61717"/>
    </ligand>
    <ligandPart>
        <name>Fe</name>
        <dbReference type="ChEBI" id="CHEBI:18248"/>
    </ligandPart>
</feature>
<sequence>MIKKRNGIGFILITVIFVLSACGSTSNSTHRKEALPTDGPSSTGSASNAESIYKSNCLSCHGGNLQGKIGPSLDKVGSKLTKEQIAAKIQNGGGGMPTYKSKLKEADLEILSEWLSTKK</sequence>
<reference evidence="10" key="1">
    <citation type="submission" date="2020-02" db="EMBL/GenBank/DDBJ databases">
        <authorList>
            <person name="Shen X.-R."/>
            <person name="Zhang Y.-X."/>
        </authorList>
    </citation>
    <scope>NUCLEOTIDE SEQUENCE</scope>
    <source>
        <strain evidence="10">SYP-B3998</strain>
    </source>
</reference>
<evidence type="ECO:0000313" key="10">
    <source>
        <dbReference type="EMBL" id="NEW05679.1"/>
    </source>
</evidence>
<dbReference type="GO" id="GO:0016020">
    <property type="term" value="C:membrane"/>
    <property type="evidence" value="ECO:0007669"/>
    <property type="project" value="InterPro"/>
</dbReference>
<evidence type="ECO:0000256" key="6">
    <source>
        <dbReference type="PIRSR" id="PIRSR000025-1"/>
    </source>
</evidence>
<dbReference type="SUPFAM" id="SSF46626">
    <property type="entry name" value="Cytochrome c"/>
    <property type="match status" value="1"/>
</dbReference>
<evidence type="ECO:0000256" key="5">
    <source>
        <dbReference type="ARBA" id="ARBA00023004"/>
    </source>
</evidence>
<evidence type="ECO:0000259" key="9">
    <source>
        <dbReference type="PROSITE" id="PS51007"/>
    </source>
</evidence>
<evidence type="ECO:0000256" key="4">
    <source>
        <dbReference type="ARBA" id="ARBA00022982"/>
    </source>
</evidence>
<evidence type="ECO:0000256" key="2">
    <source>
        <dbReference type="ARBA" id="ARBA00022617"/>
    </source>
</evidence>
<dbReference type="GO" id="GO:0020037">
    <property type="term" value="F:heme binding"/>
    <property type="evidence" value="ECO:0007669"/>
    <property type="project" value="InterPro"/>
</dbReference>
<evidence type="ECO:0000256" key="3">
    <source>
        <dbReference type="ARBA" id="ARBA00022723"/>
    </source>
</evidence>
<dbReference type="EMBL" id="JAAIKC010000001">
    <property type="protein sequence ID" value="NEW05679.1"/>
    <property type="molecule type" value="Genomic_DNA"/>
</dbReference>
<dbReference type="Gene3D" id="1.10.760.10">
    <property type="entry name" value="Cytochrome c-like domain"/>
    <property type="match status" value="1"/>
</dbReference>
<accession>A0A6G3ZVQ9</accession>
<dbReference type="PROSITE" id="PS51007">
    <property type="entry name" value="CYTC"/>
    <property type="match status" value="1"/>
</dbReference>
<evidence type="ECO:0000256" key="8">
    <source>
        <dbReference type="SAM" id="MobiDB-lite"/>
    </source>
</evidence>
<dbReference type="InterPro" id="IPR009056">
    <property type="entry name" value="Cyt_c-like_dom"/>
</dbReference>
<feature type="region of interest" description="Disordered" evidence="8">
    <location>
        <begin position="26"/>
        <end position="48"/>
    </location>
</feature>
<dbReference type="GO" id="GO:0005506">
    <property type="term" value="F:iron ion binding"/>
    <property type="evidence" value="ECO:0007669"/>
    <property type="project" value="InterPro"/>
</dbReference>
<keyword evidence="3 7" id="KW-0479">Metal-binding</keyword>
<dbReference type="PROSITE" id="PS51257">
    <property type="entry name" value="PROKAR_LIPOPROTEIN"/>
    <property type="match status" value="1"/>
</dbReference>
<evidence type="ECO:0000256" key="7">
    <source>
        <dbReference type="PIRSR" id="PIRSR000025-2"/>
    </source>
</evidence>
<keyword evidence="4" id="KW-0249">Electron transport</keyword>
<comment type="PTM">
    <text evidence="6">Binds 1 heme c group covalently per subunit.</text>
</comment>
<keyword evidence="1" id="KW-0813">Transport</keyword>
<dbReference type="Pfam" id="PF13442">
    <property type="entry name" value="Cytochrome_CBB3"/>
    <property type="match status" value="1"/>
</dbReference>
<organism evidence="10">
    <name type="scientific">Paenibacillus sp. SYP-B3998</name>
    <dbReference type="NCBI Taxonomy" id="2678564"/>
    <lineage>
        <taxon>Bacteria</taxon>
        <taxon>Bacillati</taxon>
        <taxon>Bacillota</taxon>
        <taxon>Bacilli</taxon>
        <taxon>Bacillales</taxon>
        <taxon>Paenibacillaceae</taxon>
        <taxon>Paenibacillus</taxon>
    </lineage>
</organism>
<dbReference type="PIRSF" id="PIRSF000025">
    <property type="entry name" value="Cytc_Bsub_c550"/>
    <property type="match status" value="1"/>
</dbReference>
<feature type="binding site" description="axial binding residue" evidence="7">
    <location>
        <position position="96"/>
    </location>
    <ligand>
        <name>heme c</name>
        <dbReference type="ChEBI" id="CHEBI:61717"/>
    </ligand>
    <ligandPart>
        <name>Fe</name>
        <dbReference type="ChEBI" id="CHEBI:18248"/>
    </ligandPart>
</feature>
<keyword evidence="5 7" id="KW-0408">Iron</keyword>
<dbReference type="PANTHER" id="PTHR37823:SF4">
    <property type="entry name" value="MENAQUINOL-CYTOCHROME C REDUCTASE CYTOCHROME B_C SUBUNIT"/>
    <property type="match status" value="1"/>
</dbReference>
<feature type="domain" description="Cytochrome c" evidence="9">
    <location>
        <begin position="44"/>
        <end position="119"/>
    </location>
</feature>
<feature type="binding site" description="covalent" evidence="6">
    <location>
        <position position="57"/>
    </location>
    <ligand>
        <name>heme c</name>
        <dbReference type="ChEBI" id="CHEBI:61717"/>
    </ligand>
</feature>
<feature type="binding site" description="covalent" evidence="6">
    <location>
        <position position="60"/>
    </location>
    <ligand>
        <name>heme c</name>
        <dbReference type="ChEBI" id="CHEBI:61717"/>
    </ligand>
</feature>
<name>A0A6G3ZVQ9_9BACL</name>
<dbReference type="AlphaFoldDB" id="A0A6G3ZVQ9"/>
<gene>
    <name evidence="10" type="ORF">GK047_06545</name>
</gene>
<protein>
    <submittedName>
        <fullName evidence="10">Cytochrome c</fullName>
    </submittedName>
</protein>
<comment type="caution">
    <text evidence="10">The sequence shown here is derived from an EMBL/GenBank/DDBJ whole genome shotgun (WGS) entry which is preliminary data.</text>
</comment>
<keyword evidence="2 6" id="KW-0349">Heme</keyword>
<dbReference type="InterPro" id="IPR012218">
    <property type="entry name" value="Cyt_c_BACSU-c550-type"/>
</dbReference>
<dbReference type="RefSeq" id="WP_163942834.1">
    <property type="nucleotide sequence ID" value="NZ_JAAIKC010000001.1"/>
</dbReference>
<dbReference type="PANTHER" id="PTHR37823">
    <property type="entry name" value="CYTOCHROME C-553-LIKE"/>
    <property type="match status" value="1"/>
</dbReference>
<dbReference type="InterPro" id="IPR051811">
    <property type="entry name" value="Cytochrome_c550/c551-like"/>
</dbReference>
<dbReference type="InterPro" id="IPR036909">
    <property type="entry name" value="Cyt_c-like_dom_sf"/>
</dbReference>
<evidence type="ECO:0000256" key="1">
    <source>
        <dbReference type="ARBA" id="ARBA00022448"/>
    </source>
</evidence>
<feature type="compositionally biased region" description="Polar residues" evidence="8">
    <location>
        <begin position="39"/>
        <end position="48"/>
    </location>
</feature>